<feature type="domain" description="DUF1731" evidence="3">
    <location>
        <begin position="253"/>
        <end position="298"/>
    </location>
</feature>
<evidence type="ECO:0000256" key="1">
    <source>
        <dbReference type="ARBA" id="ARBA00009353"/>
    </source>
</evidence>
<dbReference type="PANTHER" id="PTHR11092:SF0">
    <property type="entry name" value="EPIMERASE FAMILY PROTEIN SDR39U1"/>
    <property type="match status" value="1"/>
</dbReference>
<evidence type="ECO:0000313" key="4">
    <source>
        <dbReference type="EMBL" id="GGB75493.1"/>
    </source>
</evidence>
<dbReference type="InterPro" id="IPR036291">
    <property type="entry name" value="NAD(P)-bd_dom_sf"/>
</dbReference>
<evidence type="ECO:0000259" key="2">
    <source>
        <dbReference type="Pfam" id="PF01370"/>
    </source>
</evidence>
<protein>
    <submittedName>
        <fullName evidence="4">NAD-dependent epimerase</fullName>
    </submittedName>
</protein>
<dbReference type="Pfam" id="PF08338">
    <property type="entry name" value="DUF1731"/>
    <property type="match status" value="1"/>
</dbReference>
<dbReference type="EMBL" id="BMJE01000003">
    <property type="protein sequence ID" value="GGB75493.1"/>
    <property type="molecule type" value="Genomic_DNA"/>
</dbReference>
<dbReference type="SUPFAM" id="SSF51735">
    <property type="entry name" value="NAD(P)-binding Rossmann-fold domains"/>
    <property type="match status" value="1"/>
</dbReference>
<dbReference type="Pfam" id="PF01370">
    <property type="entry name" value="Epimerase"/>
    <property type="match status" value="1"/>
</dbReference>
<dbReference type="Gene3D" id="3.40.50.720">
    <property type="entry name" value="NAD(P)-binding Rossmann-like Domain"/>
    <property type="match status" value="1"/>
</dbReference>
<keyword evidence="5" id="KW-1185">Reference proteome</keyword>
<dbReference type="NCBIfam" id="TIGR01777">
    <property type="entry name" value="yfcH"/>
    <property type="match status" value="1"/>
</dbReference>
<organism evidence="4 5">
    <name type="scientific">Flavobacterium suaedae</name>
    <dbReference type="NCBI Taxonomy" id="1767027"/>
    <lineage>
        <taxon>Bacteria</taxon>
        <taxon>Pseudomonadati</taxon>
        <taxon>Bacteroidota</taxon>
        <taxon>Flavobacteriia</taxon>
        <taxon>Flavobacteriales</taxon>
        <taxon>Flavobacteriaceae</taxon>
        <taxon>Flavobacterium</taxon>
    </lineage>
</organism>
<gene>
    <name evidence="4" type="ORF">GCM10007424_14290</name>
</gene>
<comment type="similarity">
    <text evidence="1">Belongs to the NAD(P)-dependent epimerase/dehydratase family. SDR39U1 subfamily.</text>
</comment>
<evidence type="ECO:0000313" key="5">
    <source>
        <dbReference type="Proteomes" id="UP000615760"/>
    </source>
</evidence>
<dbReference type="RefSeq" id="WP_188620570.1">
    <property type="nucleotide sequence ID" value="NZ_BMJE01000003.1"/>
</dbReference>
<sequence length="301" mass="33518">MRVLITGATGLVGSELVPLLLKNGISVNYLTTSKNKIQKEQNYQGYFWNPEKGIIDEGCIDEVIAVIHLAGAPVSKRWTTSYKQEILESRVLSTNVLFSLIKNTANDIQHFISASATGIYPDSLTNVYSEEDEVVDNSFLGNVVKKWEEAVDQFQRLDMKVTKVRTGIVLSGSGGALAEMAKPVKMGLGAALGSGKQIQSWIHIRDLACIYYYILQHGLEGVYNGVAPYPVSNDKMMQQIAKILNRPYFMPNVPKFMLQLILGQMHEILLSSQNVSAKKIIGEGYQFKYLSLEKAIKHELL</sequence>
<dbReference type="InterPro" id="IPR013549">
    <property type="entry name" value="DUF1731"/>
</dbReference>
<evidence type="ECO:0000259" key="3">
    <source>
        <dbReference type="Pfam" id="PF08338"/>
    </source>
</evidence>
<dbReference type="PANTHER" id="PTHR11092">
    <property type="entry name" value="SUGAR NUCLEOTIDE EPIMERASE RELATED"/>
    <property type="match status" value="1"/>
</dbReference>
<reference evidence="5" key="1">
    <citation type="journal article" date="2019" name="Int. J. Syst. Evol. Microbiol.">
        <title>The Global Catalogue of Microorganisms (GCM) 10K type strain sequencing project: providing services to taxonomists for standard genome sequencing and annotation.</title>
        <authorList>
            <consortium name="The Broad Institute Genomics Platform"/>
            <consortium name="The Broad Institute Genome Sequencing Center for Infectious Disease"/>
            <person name="Wu L."/>
            <person name="Ma J."/>
        </authorList>
    </citation>
    <scope>NUCLEOTIDE SEQUENCE [LARGE SCALE GENOMIC DNA]</scope>
    <source>
        <strain evidence="5">CGMCC 1.15461</strain>
    </source>
</reference>
<dbReference type="Proteomes" id="UP000615760">
    <property type="component" value="Unassembled WGS sequence"/>
</dbReference>
<comment type="caution">
    <text evidence="4">The sequence shown here is derived from an EMBL/GenBank/DDBJ whole genome shotgun (WGS) entry which is preliminary data.</text>
</comment>
<name>A0ABQ1JVC6_9FLAO</name>
<proteinExistence type="inferred from homology"/>
<feature type="domain" description="NAD-dependent epimerase/dehydratase" evidence="2">
    <location>
        <begin position="3"/>
        <end position="223"/>
    </location>
</feature>
<dbReference type="InterPro" id="IPR001509">
    <property type="entry name" value="Epimerase_deHydtase"/>
</dbReference>
<accession>A0ABQ1JVC6</accession>
<dbReference type="InterPro" id="IPR010099">
    <property type="entry name" value="SDR39U1"/>
</dbReference>